<evidence type="ECO:0000313" key="10">
    <source>
        <dbReference type="Proteomes" id="UP001596037"/>
    </source>
</evidence>
<evidence type="ECO:0000259" key="8">
    <source>
        <dbReference type="Pfam" id="PF21338"/>
    </source>
</evidence>
<keyword evidence="6" id="KW-0413">Isomerase</keyword>
<dbReference type="InterPro" id="IPR013500">
    <property type="entry name" value="TopoI_cat_euk"/>
</dbReference>
<dbReference type="InterPro" id="IPR001631">
    <property type="entry name" value="TopoI"/>
</dbReference>
<evidence type="ECO:0000256" key="3">
    <source>
        <dbReference type="ARBA" id="ARBA00012891"/>
    </source>
</evidence>
<dbReference type="EC" id="5.6.2.1" evidence="3"/>
<dbReference type="RefSeq" id="WP_376852659.1">
    <property type="nucleotide sequence ID" value="NZ_JBHSMF010000015.1"/>
</dbReference>
<dbReference type="Gene3D" id="3.30.66.10">
    <property type="entry name" value="DNA topoisomerase I domain"/>
    <property type="match status" value="1"/>
</dbReference>
<evidence type="ECO:0000256" key="6">
    <source>
        <dbReference type="ARBA" id="ARBA00023235"/>
    </source>
</evidence>
<feature type="domain" description="DNA topoisomerase I catalytic core eukaryotic-type" evidence="7">
    <location>
        <begin position="101"/>
        <end position="304"/>
    </location>
</feature>
<dbReference type="Gene3D" id="1.10.132.120">
    <property type="match status" value="1"/>
</dbReference>
<evidence type="ECO:0000313" key="9">
    <source>
        <dbReference type="EMBL" id="MFC5500407.1"/>
    </source>
</evidence>
<evidence type="ECO:0000256" key="2">
    <source>
        <dbReference type="ARBA" id="ARBA00006645"/>
    </source>
</evidence>
<feature type="domain" description="DNA topoisomerase IB N-terminal" evidence="8">
    <location>
        <begin position="41"/>
        <end position="89"/>
    </location>
</feature>
<evidence type="ECO:0000259" key="7">
    <source>
        <dbReference type="Pfam" id="PF01028"/>
    </source>
</evidence>
<dbReference type="Pfam" id="PF01028">
    <property type="entry name" value="Topoisom_I"/>
    <property type="match status" value="1"/>
</dbReference>
<protein>
    <recommendedName>
        <fullName evidence="3">DNA topoisomerase</fullName>
        <ecNumber evidence="3">5.6.2.1</ecNumber>
    </recommendedName>
</protein>
<dbReference type="Pfam" id="PF21338">
    <property type="entry name" value="Top1B_N_bact"/>
    <property type="match status" value="1"/>
</dbReference>
<proteinExistence type="inferred from homology"/>
<accession>A0ABW0NM30</accession>
<evidence type="ECO:0000256" key="1">
    <source>
        <dbReference type="ARBA" id="ARBA00000213"/>
    </source>
</evidence>
<evidence type="ECO:0000256" key="4">
    <source>
        <dbReference type="ARBA" id="ARBA00023029"/>
    </source>
</evidence>
<keyword evidence="10" id="KW-1185">Reference proteome</keyword>
<dbReference type="InterPro" id="IPR014711">
    <property type="entry name" value="TopoI_cat_a-hlx-sub_euk"/>
</dbReference>
<dbReference type="InterPro" id="IPR011010">
    <property type="entry name" value="DNA_brk_join_enz"/>
</dbReference>
<comment type="catalytic activity">
    <reaction evidence="1">
        <text>ATP-independent breakage of single-stranded DNA, followed by passage and rejoining.</text>
        <dbReference type="EC" id="5.6.2.1"/>
    </reaction>
</comment>
<dbReference type="InterPro" id="IPR049331">
    <property type="entry name" value="Top1B_N_bact"/>
</dbReference>
<keyword evidence="4" id="KW-0799">Topoisomerase</keyword>
<dbReference type="EMBL" id="JBHSMF010000015">
    <property type="protein sequence ID" value="MFC5500407.1"/>
    <property type="molecule type" value="Genomic_DNA"/>
</dbReference>
<dbReference type="SUPFAM" id="SSF56349">
    <property type="entry name" value="DNA breaking-rejoining enzymes"/>
    <property type="match status" value="1"/>
</dbReference>
<dbReference type="PROSITE" id="PS52038">
    <property type="entry name" value="TOPO_IB_2"/>
    <property type="match status" value="1"/>
</dbReference>
<sequence>MLLASGSFAETAHPEAGAVPAGFFYSSDAQPGITRVRRGNEFAYRDSKGRWIKDEAQLARIRKLAIPPAYESVWICASPNGHLQATGRDARGRKQYRYHPTWREERDTGKFERLLQFSKALPGLRRKVQRQLAQKEHSRELVLATIVRLLDTTLIRVGNDQYARENGSFGLTTLRNRHVRIQGESLRLSFRGKSGVRHDVEVKDPRVLRVVRRCLHLPGQELFQYRGEDGELHTVGSGDVNDFLDSLCPEHFTAKDFRTWHGSVLALDTLRKFCGASGESFTLKQLLAEVAHSLGNTPAVCRKAYIHPGVLELGMRLAALKGHALFDEHVPAAKGGGSGLSAAEKRLVALLATLR</sequence>
<dbReference type="Proteomes" id="UP001596037">
    <property type="component" value="Unassembled WGS sequence"/>
</dbReference>
<organism evidence="9 10">
    <name type="scientific">Caenimonas terrae</name>
    <dbReference type="NCBI Taxonomy" id="696074"/>
    <lineage>
        <taxon>Bacteria</taxon>
        <taxon>Pseudomonadati</taxon>
        <taxon>Pseudomonadota</taxon>
        <taxon>Betaproteobacteria</taxon>
        <taxon>Burkholderiales</taxon>
        <taxon>Comamonadaceae</taxon>
        <taxon>Caenimonas</taxon>
    </lineage>
</organism>
<name>A0ABW0NM30_9BURK</name>
<dbReference type="SUPFAM" id="SSF55869">
    <property type="entry name" value="DNA topoisomerase I domain"/>
    <property type="match status" value="1"/>
</dbReference>
<evidence type="ECO:0000256" key="5">
    <source>
        <dbReference type="ARBA" id="ARBA00023125"/>
    </source>
</evidence>
<keyword evidence="5" id="KW-0238">DNA-binding</keyword>
<reference evidence="10" key="1">
    <citation type="journal article" date="2019" name="Int. J. Syst. Evol. Microbiol.">
        <title>The Global Catalogue of Microorganisms (GCM) 10K type strain sequencing project: providing services to taxonomists for standard genome sequencing and annotation.</title>
        <authorList>
            <consortium name="The Broad Institute Genomics Platform"/>
            <consortium name="The Broad Institute Genome Sequencing Center for Infectious Disease"/>
            <person name="Wu L."/>
            <person name="Ma J."/>
        </authorList>
    </citation>
    <scope>NUCLEOTIDE SEQUENCE [LARGE SCALE GENOMIC DNA]</scope>
    <source>
        <strain evidence="10">CCUG 57401</strain>
    </source>
</reference>
<dbReference type="InterPro" id="IPR035447">
    <property type="entry name" value="DNA_topo_I_N_sf"/>
</dbReference>
<dbReference type="Gene3D" id="3.90.15.10">
    <property type="entry name" value="Topoisomerase I, Chain A, domain 3"/>
    <property type="match status" value="1"/>
</dbReference>
<dbReference type="PRINTS" id="PR00416">
    <property type="entry name" value="EUTPISMRASEI"/>
</dbReference>
<gene>
    <name evidence="9" type="ORF">ACFPOE_22890</name>
</gene>
<comment type="caution">
    <text evidence="9">The sequence shown here is derived from an EMBL/GenBank/DDBJ whole genome shotgun (WGS) entry which is preliminary data.</text>
</comment>
<comment type="similarity">
    <text evidence="2">Belongs to the type IB topoisomerase family.</text>
</comment>